<dbReference type="RefSeq" id="XP_025359653.1">
    <property type="nucleotide sequence ID" value="XM_025504829.1"/>
</dbReference>
<accession>A0A316UKZ1</accession>
<evidence type="ECO:0000256" key="1">
    <source>
        <dbReference type="SAM" id="MobiDB-lite"/>
    </source>
</evidence>
<evidence type="ECO:0000256" key="2">
    <source>
        <dbReference type="SAM" id="Phobius"/>
    </source>
</evidence>
<protein>
    <submittedName>
        <fullName evidence="3">Uncharacterized protein</fullName>
    </submittedName>
</protein>
<evidence type="ECO:0000313" key="4">
    <source>
        <dbReference type="Proteomes" id="UP000245884"/>
    </source>
</evidence>
<name>A0A316UKZ1_9BASI</name>
<feature type="transmembrane region" description="Helical" evidence="2">
    <location>
        <begin position="228"/>
        <end position="247"/>
    </location>
</feature>
<feature type="region of interest" description="Disordered" evidence="1">
    <location>
        <begin position="285"/>
        <end position="305"/>
    </location>
</feature>
<organism evidence="3 4">
    <name type="scientific">Jaminaea rosea</name>
    <dbReference type="NCBI Taxonomy" id="1569628"/>
    <lineage>
        <taxon>Eukaryota</taxon>
        <taxon>Fungi</taxon>
        <taxon>Dikarya</taxon>
        <taxon>Basidiomycota</taxon>
        <taxon>Ustilaginomycotina</taxon>
        <taxon>Exobasidiomycetes</taxon>
        <taxon>Microstromatales</taxon>
        <taxon>Microstromatales incertae sedis</taxon>
        <taxon>Jaminaea</taxon>
    </lineage>
</organism>
<proteinExistence type="predicted"/>
<dbReference type="Proteomes" id="UP000245884">
    <property type="component" value="Unassembled WGS sequence"/>
</dbReference>
<keyword evidence="4" id="KW-1185">Reference proteome</keyword>
<sequence>MSALLLLLVRALIGFLAWLTFLFSIANIASWHKSVHDTAWCAEGIAHEEACKLPSKFIAAYAIAIVASTAFLAVGAFSVIGAIRSKAVGARSRCITLAATSIVVFILYIAFLALISANGKKYVVSMTSWEGYDNYLDSPGGGLGTSPNDEWSGSIIDNGGVVAPGMVAAILADRKLLRRLISPHLTLRDLHGGIVRRDERFPAGPEPDGPEQPESIVAWATRALLPEVVAIAFACLEFIIVCAAIDLTKIGRQSVHSEPLLARSTKITFQLKHNLASEQSKSSRFTSIDGCKPSSCPSSCGDAAN</sequence>
<feature type="compositionally biased region" description="Low complexity" evidence="1">
    <location>
        <begin position="293"/>
        <end position="305"/>
    </location>
</feature>
<gene>
    <name evidence="3" type="ORF">BDZ90DRAFT_228670</name>
</gene>
<feature type="transmembrane region" description="Helical" evidence="2">
    <location>
        <begin position="95"/>
        <end position="117"/>
    </location>
</feature>
<feature type="transmembrane region" description="Helical" evidence="2">
    <location>
        <begin position="57"/>
        <end position="83"/>
    </location>
</feature>
<dbReference type="GeneID" id="37026652"/>
<evidence type="ECO:0000313" key="3">
    <source>
        <dbReference type="EMBL" id="PWN25041.1"/>
    </source>
</evidence>
<reference evidence="3 4" key="1">
    <citation type="journal article" date="2018" name="Mol. Biol. Evol.">
        <title>Broad Genomic Sampling Reveals a Smut Pathogenic Ancestry of the Fungal Clade Ustilaginomycotina.</title>
        <authorList>
            <person name="Kijpornyongpan T."/>
            <person name="Mondo S.J."/>
            <person name="Barry K."/>
            <person name="Sandor L."/>
            <person name="Lee J."/>
            <person name="Lipzen A."/>
            <person name="Pangilinan J."/>
            <person name="LaButti K."/>
            <person name="Hainaut M."/>
            <person name="Henrissat B."/>
            <person name="Grigoriev I.V."/>
            <person name="Spatafora J.W."/>
            <person name="Aime M.C."/>
        </authorList>
    </citation>
    <scope>NUCLEOTIDE SEQUENCE [LARGE SCALE GENOMIC DNA]</scope>
    <source>
        <strain evidence="3 4">MCA 5214</strain>
    </source>
</reference>
<dbReference type="AlphaFoldDB" id="A0A316UKZ1"/>
<dbReference type="EMBL" id="KZ819678">
    <property type="protein sequence ID" value="PWN25041.1"/>
    <property type="molecule type" value="Genomic_DNA"/>
</dbReference>
<keyword evidence="2" id="KW-0472">Membrane</keyword>
<keyword evidence="2" id="KW-1133">Transmembrane helix</keyword>
<keyword evidence="2" id="KW-0812">Transmembrane</keyword>